<keyword evidence="3" id="KW-1185">Reference proteome</keyword>
<accession>A0A1I7Z8N7</accession>
<dbReference type="InterPro" id="IPR001254">
    <property type="entry name" value="Trypsin_dom"/>
</dbReference>
<protein>
    <submittedName>
        <fullName evidence="4">Peptidase S1 domain-containing protein</fullName>
    </submittedName>
</protein>
<dbReference type="Proteomes" id="UP000095287">
    <property type="component" value="Unplaced"/>
</dbReference>
<dbReference type="PROSITE" id="PS00135">
    <property type="entry name" value="TRYPSIN_SER"/>
    <property type="match status" value="1"/>
</dbReference>
<dbReference type="GO" id="GO:0004252">
    <property type="term" value="F:serine-type endopeptidase activity"/>
    <property type="evidence" value="ECO:0007669"/>
    <property type="project" value="InterPro"/>
</dbReference>
<dbReference type="SUPFAM" id="SSF50494">
    <property type="entry name" value="Trypsin-like serine proteases"/>
    <property type="match status" value="1"/>
</dbReference>
<keyword evidence="1" id="KW-1015">Disulfide bond</keyword>
<dbReference type="InterPro" id="IPR009003">
    <property type="entry name" value="Peptidase_S1_PA"/>
</dbReference>
<dbReference type="Pfam" id="PF00089">
    <property type="entry name" value="Trypsin"/>
    <property type="match status" value="1"/>
</dbReference>
<organism evidence="3 4">
    <name type="scientific">Steinernema glaseri</name>
    <dbReference type="NCBI Taxonomy" id="37863"/>
    <lineage>
        <taxon>Eukaryota</taxon>
        <taxon>Metazoa</taxon>
        <taxon>Ecdysozoa</taxon>
        <taxon>Nematoda</taxon>
        <taxon>Chromadorea</taxon>
        <taxon>Rhabditida</taxon>
        <taxon>Tylenchina</taxon>
        <taxon>Panagrolaimomorpha</taxon>
        <taxon>Strongyloidoidea</taxon>
        <taxon>Steinernematidae</taxon>
        <taxon>Steinernema</taxon>
    </lineage>
</organism>
<feature type="domain" description="Peptidase S1" evidence="2">
    <location>
        <begin position="1"/>
        <end position="156"/>
    </location>
</feature>
<proteinExistence type="predicted"/>
<dbReference type="WBParaSite" id="L893_g24032.t1">
    <property type="protein sequence ID" value="L893_g24032.t1"/>
    <property type="gene ID" value="L893_g24032"/>
</dbReference>
<reference evidence="4" key="1">
    <citation type="submission" date="2016-11" db="UniProtKB">
        <authorList>
            <consortium name="WormBaseParasite"/>
        </authorList>
    </citation>
    <scope>IDENTIFICATION</scope>
</reference>
<dbReference type="PANTHER" id="PTHR24250:SF27">
    <property type="entry name" value="ELASTASE 2 LIKE"/>
    <property type="match status" value="1"/>
</dbReference>
<name>A0A1I7Z8N7_9BILA</name>
<dbReference type="InterPro" id="IPR033116">
    <property type="entry name" value="TRYPSIN_SER"/>
</dbReference>
<evidence type="ECO:0000313" key="3">
    <source>
        <dbReference type="Proteomes" id="UP000095287"/>
    </source>
</evidence>
<evidence type="ECO:0000259" key="2">
    <source>
        <dbReference type="PROSITE" id="PS50240"/>
    </source>
</evidence>
<dbReference type="Gene3D" id="2.40.10.10">
    <property type="entry name" value="Trypsin-like serine proteases"/>
    <property type="match status" value="1"/>
</dbReference>
<sequence length="164" mass="18291">MDTVKPIKISATDRVSDFPDQNPFIISGFGYTASHHHIQWGLEHVTSTSPMLRSWIGGLATSFGIFLHCDLFTDNDFRQTWETEGKVTIAEDKMCTSKRNAGTLDGDSGGPLVHTQPHRGEWRLVGLASFGSDDNAYPDVYTRVSKHCVWIADTTHMNVICSLY</sequence>
<dbReference type="AlphaFoldDB" id="A0A1I7Z8N7"/>
<evidence type="ECO:0000256" key="1">
    <source>
        <dbReference type="ARBA" id="ARBA00023157"/>
    </source>
</evidence>
<dbReference type="InterPro" id="IPR043504">
    <property type="entry name" value="Peptidase_S1_PA_chymotrypsin"/>
</dbReference>
<dbReference type="PROSITE" id="PS50240">
    <property type="entry name" value="TRYPSIN_DOM"/>
    <property type="match status" value="1"/>
</dbReference>
<dbReference type="GO" id="GO:0006508">
    <property type="term" value="P:proteolysis"/>
    <property type="evidence" value="ECO:0007669"/>
    <property type="project" value="InterPro"/>
</dbReference>
<dbReference type="PANTHER" id="PTHR24250">
    <property type="entry name" value="CHYMOTRYPSIN-RELATED"/>
    <property type="match status" value="1"/>
</dbReference>
<evidence type="ECO:0000313" key="4">
    <source>
        <dbReference type="WBParaSite" id="L893_g24032.t1"/>
    </source>
</evidence>